<evidence type="ECO:0000259" key="5">
    <source>
        <dbReference type="PROSITE" id="PS51192"/>
    </source>
</evidence>
<dbReference type="CDD" id="cd17990">
    <property type="entry name" value="DEXHc_HrpB"/>
    <property type="match status" value="1"/>
</dbReference>
<dbReference type="InterPro" id="IPR001650">
    <property type="entry name" value="Helicase_C-like"/>
</dbReference>
<dbReference type="GO" id="GO:0005524">
    <property type="term" value="F:ATP binding"/>
    <property type="evidence" value="ECO:0007669"/>
    <property type="project" value="UniProtKB-KW"/>
</dbReference>
<dbReference type="GO" id="GO:0004386">
    <property type="term" value="F:helicase activity"/>
    <property type="evidence" value="ECO:0007669"/>
    <property type="project" value="UniProtKB-KW"/>
</dbReference>
<dbReference type="NCBIfam" id="TIGR01970">
    <property type="entry name" value="DEAH_box_HrpB"/>
    <property type="match status" value="1"/>
</dbReference>
<dbReference type="PANTHER" id="PTHR43519:SF1">
    <property type="entry name" value="ATP-DEPENDENT RNA HELICASE HRPB"/>
    <property type="match status" value="1"/>
</dbReference>
<dbReference type="Pfam" id="PF24473">
    <property type="entry name" value="CON_HrpB"/>
    <property type="match status" value="1"/>
</dbReference>
<dbReference type="SUPFAM" id="SSF52540">
    <property type="entry name" value="P-loop containing nucleoside triphosphate hydrolases"/>
    <property type="match status" value="1"/>
</dbReference>
<organism evidence="7 8">
    <name type="scientific">Vicingus serpentipes</name>
    <dbReference type="NCBI Taxonomy" id="1926625"/>
    <lineage>
        <taxon>Bacteria</taxon>
        <taxon>Pseudomonadati</taxon>
        <taxon>Bacteroidota</taxon>
        <taxon>Flavobacteriia</taxon>
        <taxon>Flavobacteriales</taxon>
        <taxon>Vicingaceae</taxon>
        <taxon>Vicingus</taxon>
    </lineage>
</organism>
<dbReference type="Pfam" id="PF00271">
    <property type="entry name" value="Helicase_C"/>
    <property type="match status" value="1"/>
</dbReference>
<evidence type="ECO:0000313" key="8">
    <source>
        <dbReference type="Proteomes" id="UP000321721"/>
    </source>
</evidence>
<feature type="domain" description="Helicase ATP-binding" evidence="5">
    <location>
        <begin position="20"/>
        <end position="184"/>
    </location>
</feature>
<dbReference type="Gene3D" id="1.20.120.1080">
    <property type="match status" value="1"/>
</dbReference>
<keyword evidence="3 7" id="KW-0347">Helicase</keyword>
<evidence type="ECO:0000256" key="4">
    <source>
        <dbReference type="ARBA" id="ARBA00022840"/>
    </source>
</evidence>
<dbReference type="PANTHER" id="PTHR43519">
    <property type="entry name" value="ATP-DEPENDENT RNA HELICASE HRPB"/>
    <property type="match status" value="1"/>
</dbReference>
<evidence type="ECO:0000259" key="6">
    <source>
        <dbReference type="PROSITE" id="PS51194"/>
    </source>
</evidence>
<dbReference type="SMART" id="SM00847">
    <property type="entry name" value="HA2"/>
    <property type="match status" value="1"/>
</dbReference>
<dbReference type="Pfam" id="PF08482">
    <property type="entry name" value="HrpB_C"/>
    <property type="match status" value="1"/>
</dbReference>
<dbReference type="SMART" id="SM00487">
    <property type="entry name" value="DEXDc"/>
    <property type="match status" value="1"/>
</dbReference>
<accession>A0A5C6RU80</accession>
<dbReference type="Gene3D" id="3.40.50.300">
    <property type="entry name" value="P-loop containing nucleotide triphosphate hydrolases"/>
    <property type="match status" value="2"/>
</dbReference>
<evidence type="ECO:0000256" key="3">
    <source>
        <dbReference type="ARBA" id="ARBA00022806"/>
    </source>
</evidence>
<evidence type="ECO:0000256" key="2">
    <source>
        <dbReference type="ARBA" id="ARBA00022801"/>
    </source>
</evidence>
<dbReference type="InterPro" id="IPR056329">
    <property type="entry name" value="CON_HrpB"/>
</dbReference>
<comment type="caution">
    <text evidence="7">The sequence shown here is derived from an EMBL/GenBank/DDBJ whole genome shotgun (WGS) entry which is preliminary data.</text>
</comment>
<dbReference type="InterPro" id="IPR011545">
    <property type="entry name" value="DEAD/DEAH_box_helicase_dom"/>
</dbReference>
<evidence type="ECO:0000313" key="7">
    <source>
        <dbReference type="EMBL" id="TXB65858.1"/>
    </source>
</evidence>
<dbReference type="CDD" id="cd18791">
    <property type="entry name" value="SF2_C_RHA"/>
    <property type="match status" value="1"/>
</dbReference>
<keyword evidence="1" id="KW-0547">Nucleotide-binding</keyword>
<dbReference type="InterPro" id="IPR007502">
    <property type="entry name" value="Helicase-assoc_dom"/>
</dbReference>
<name>A0A5C6RU80_9FLAO</name>
<dbReference type="EMBL" id="VOOS01000002">
    <property type="protein sequence ID" value="TXB65858.1"/>
    <property type="molecule type" value="Genomic_DNA"/>
</dbReference>
<dbReference type="RefSeq" id="WP_147099102.1">
    <property type="nucleotide sequence ID" value="NZ_VOOS01000002.1"/>
</dbReference>
<proteinExistence type="predicted"/>
<dbReference type="InterPro" id="IPR010225">
    <property type="entry name" value="HrpB"/>
</dbReference>
<feature type="domain" description="Helicase C-terminal" evidence="6">
    <location>
        <begin position="209"/>
        <end position="373"/>
    </location>
</feature>
<dbReference type="PROSITE" id="PS51192">
    <property type="entry name" value="HELICASE_ATP_BIND_1"/>
    <property type="match status" value="1"/>
</dbReference>
<dbReference type="GO" id="GO:0016787">
    <property type="term" value="F:hydrolase activity"/>
    <property type="evidence" value="ECO:0007669"/>
    <property type="project" value="UniProtKB-KW"/>
</dbReference>
<protein>
    <submittedName>
        <fullName evidence="7">ATP-dependent helicase HrpB</fullName>
    </submittedName>
</protein>
<dbReference type="Proteomes" id="UP000321721">
    <property type="component" value="Unassembled WGS sequence"/>
</dbReference>
<dbReference type="InterPro" id="IPR013689">
    <property type="entry name" value="RNA_helicase_ATP-dep_HrpB_C"/>
</dbReference>
<sequence>MSFDYQSIDLPVKEVIPNIQKGLANSSTLIVKAPPGAGKSTLVPLALLNDTWLKGQKIIMLEPRRLAAKTIANRMADLLGENVGETVGYRIRFENRISDKTKLEVVTEGILTRMIHQDNGLEGVGLVVFDEFHERSIHADVAMALCREAQEVLRPDLRILVMSATLDMPELAKMLTAEVVESKGRQYPVEIKYTGDSDSFLLPELAARAIKNALTEQKGDVLVFLPGQGEIKKCEQILKQSLSGVMIHPLYGQLPPYQQMAAIMPNKEGKRKVVLATNIAETSLTIEGIKIVIDSGFERVAKFNPNSGLSRLETVQISKDSADQRAGRAGRLSEGTCYRMWTTATQSRLDEHGIPEIEQADLSSLVLDMAQWGISDPQQLTWLSPPPKGHVAKASDLLHELEALEEGRITQHGKQLHNLPTHPRIAQMLVKAQENNQLALATDIAAILEERDPLPKESGIDINLRIEALRRFRRDKIGGKQFSRIEKIANQYRQLFKIEANNNSIDDFETGLLLAYAYPERIACARPGNNGQFQMANGRLASAGHKDDLAHEPWLAIANVNDKSGMGKIFMASPIDPKDLVSLVKTKEVITWDTRLGGLIASKDLRIGSIILKSTPLAAPDESQLIKAITEAIKKEGKTLLNWDEDIEQWQNRILSLSQWDKSEQWPDVSVEKLLENNEVWLSPYLNKVKKPEDLKKINLKEVLQYSLDQKLQEKLNLLAPSKVEVPSGSMIKLNYQANASAPVLAVRLQECFGLTETPTVNNGKTSVLMHLLSPGFKIVQITSDLKSFWKTGYFDVRKDLRMKYKRHYWPENPLEVEAIKGSRKRNNN</sequence>
<dbReference type="FunFam" id="3.40.50.300:FF:002125">
    <property type="entry name" value="ATP-dependent helicase HrpB"/>
    <property type="match status" value="1"/>
</dbReference>
<dbReference type="PROSITE" id="PS51194">
    <property type="entry name" value="HELICASE_CTER"/>
    <property type="match status" value="1"/>
</dbReference>
<dbReference type="AlphaFoldDB" id="A0A5C6RU80"/>
<gene>
    <name evidence="7" type="primary">hrpB</name>
    <name evidence="7" type="ORF">FRY74_04625</name>
</gene>
<keyword evidence="8" id="KW-1185">Reference proteome</keyword>
<dbReference type="PIRSF" id="PIRSF005496">
    <property type="entry name" value="ATP_hel_hrpB"/>
    <property type="match status" value="1"/>
</dbReference>
<keyword evidence="4" id="KW-0067">ATP-binding</keyword>
<dbReference type="InterPro" id="IPR027417">
    <property type="entry name" value="P-loop_NTPase"/>
</dbReference>
<dbReference type="Pfam" id="PF00270">
    <property type="entry name" value="DEAD"/>
    <property type="match status" value="1"/>
</dbReference>
<keyword evidence="2" id="KW-0378">Hydrolase</keyword>
<evidence type="ECO:0000256" key="1">
    <source>
        <dbReference type="ARBA" id="ARBA00022741"/>
    </source>
</evidence>
<reference evidence="7 8" key="1">
    <citation type="submission" date="2019-08" db="EMBL/GenBank/DDBJ databases">
        <title>Genome of Vicingus serpentipes NCIMB 15042.</title>
        <authorList>
            <person name="Bowman J.P."/>
        </authorList>
    </citation>
    <scope>NUCLEOTIDE SEQUENCE [LARGE SCALE GENOMIC DNA]</scope>
    <source>
        <strain evidence="7 8">NCIMB 15042</strain>
    </source>
</reference>
<dbReference type="SMART" id="SM00490">
    <property type="entry name" value="HELICc"/>
    <property type="match status" value="1"/>
</dbReference>
<dbReference type="InterPro" id="IPR049614">
    <property type="entry name" value="HrpB_DEXH"/>
</dbReference>
<dbReference type="GO" id="GO:0003676">
    <property type="term" value="F:nucleic acid binding"/>
    <property type="evidence" value="ECO:0007669"/>
    <property type="project" value="InterPro"/>
</dbReference>
<dbReference type="InterPro" id="IPR014001">
    <property type="entry name" value="Helicase_ATP-bd"/>
</dbReference>
<dbReference type="OrthoDB" id="9808833at2"/>